<evidence type="ECO:0000313" key="2">
    <source>
        <dbReference type="Proteomes" id="UP000214603"/>
    </source>
</evidence>
<evidence type="ECO:0000313" key="1">
    <source>
        <dbReference type="EMBL" id="OWT56831.1"/>
    </source>
</evidence>
<organism evidence="1 2">
    <name type="scientific">Candidimonas nitroreducens</name>
    <dbReference type="NCBI Taxonomy" id="683354"/>
    <lineage>
        <taxon>Bacteria</taxon>
        <taxon>Pseudomonadati</taxon>
        <taxon>Pseudomonadota</taxon>
        <taxon>Betaproteobacteria</taxon>
        <taxon>Burkholderiales</taxon>
        <taxon>Alcaligenaceae</taxon>
        <taxon>Candidimonas</taxon>
    </lineage>
</organism>
<keyword evidence="2" id="KW-1185">Reference proteome</keyword>
<reference evidence="2" key="1">
    <citation type="submission" date="2017-06" db="EMBL/GenBank/DDBJ databases">
        <title>Herbaspirillum phytohormonus sp. nov., isolated from the root nodule of Robinia pseudoacacia in lead-zinc mine.</title>
        <authorList>
            <person name="Fan M."/>
            <person name="Lin Y."/>
        </authorList>
    </citation>
    <scope>NUCLEOTIDE SEQUENCE [LARGE SCALE GENOMIC DNA]</scope>
    <source>
        <strain evidence="2">SC-089</strain>
    </source>
</reference>
<protein>
    <submittedName>
        <fullName evidence="1">Uncharacterized protein</fullName>
    </submittedName>
</protein>
<dbReference type="EMBL" id="NJIH01000010">
    <property type="protein sequence ID" value="OWT56831.1"/>
    <property type="molecule type" value="Genomic_DNA"/>
</dbReference>
<accession>A0A225MB52</accession>
<proteinExistence type="predicted"/>
<name>A0A225MB52_9BURK</name>
<dbReference type="OrthoDB" id="9811597at2"/>
<dbReference type="Proteomes" id="UP000214603">
    <property type="component" value="Unassembled WGS sequence"/>
</dbReference>
<sequence length="120" mass="13127">MARHSLAPGWFDDDLHVPAKSGQAFLTLLDRDIDAGVNVQPLPEDSAQFMPAQLALHPDVDLDEDCVSAFFRPATSIGVRLQPVFFGLPAQGMKNTSDSDARLSANHRRHLPREPLSVIA</sequence>
<gene>
    <name evidence="1" type="ORF">CEY11_18295</name>
</gene>
<dbReference type="RefSeq" id="WP_088604838.1">
    <property type="nucleotide sequence ID" value="NZ_NJIH01000010.1"/>
</dbReference>
<comment type="caution">
    <text evidence="1">The sequence shown here is derived from an EMBL/GenBank/DDBJ whole genome shotgun (WGS) entry which is preliminary data.</text>
</comment>
<dbReference type="AlphaFoldDB" id="A0A225MB52"/>